<evidence type="ECO:0000313" key="2">
    <source>
        <dbReference type="EMBL" id="GAA2922804.1"/>
    </source>
</evidence>
<evidence type="ECO:0000256" key="1">
    <source>
        <dbReference type="SAM" id="MobiDB-lite"/>
    </source>
</evidence>
<dbReference type="EMBL" id="BAAAUD010000005">
    <property type="protein sequence ID" value="GAA2922804.1"/>
    <property type="molecule type" value="Genomic_DNA"/>
</dbReference>
<dbReference type="Proteomes" id="UP001500403">
    <property type="component" value="Unassembled WGS sequence"/>
</dbReference>
<name>A0ABN3WQM2_9ACTN</name>
<feature type="region of interest" description="Disordered" evidence="1">
    <location>
        <begin position="25"/>
        <end position="105"/>
    </location>
</feature>
<organism evidence="2 3">
    <name type="scientific">Streptomyces enissocaesilis</name>
    <dbReference type="NCBI Taxonomy" id="332589"/>
    <lineage>
        <taxon>Bacteria</taxon>
        <taxon>Bacillati</taxon>
        <taxon>Actinomycetota</taxon>
        <taxon>Actinomycetes</taxon>
        <taxon>Kitasatosporales</taxon>
        <taxon>Streptomycetaceae</taxon>
        <taxon>Streptomyces</taxon>
        <taxon>Streptomyces rochei group</taxon>
    </lineage>
</organism>
<comment type="caution">
    <text evidence="2">The sequence shown here is derived from an EMBL/GenBank/DDBJ whole genome shotgun (WGS) entry which is preliminary data.</text>
</comment>
<proteinExistence type="predicted"/>
<gene>
    <name evidence="2" type="ORF">GCM10010446_03760</name>
</gene>
<reference evidence="2 3" key="1">
    <citation type="journal article" date="2019" name="Int. J. Syst. Evol. Microbiol.">
        <title>The Global Catalogue of Microorganisms (GCM) 10K type strain sequencing project: providing services to taxonomists for standard genome sequencing and annotation.</title>
        <authorList>
            <consortium name="The Broad Institute Genomics Platform"/>
            <consortium name="The Broad Institute Genome Sequencing Center for Infectious Disease"/>
            <person name="Wu L."/>
            <person name="Ma J."/>
        </authorList>
    </citation>
    <scope>NUCLEOTIDE SEQUENCE [LARGE SCALE GENOMIC DNA]</scope>
    <source>
        <strain evidence="2 3">JCM 9088</strain>
    </source>
</reference>
<feature type="compositionally biased region" description="Basic and acidic residues" evidence="1">
    <location>
        <begin position="39"/>
        <end position="62"/>
    </location>
</feature>
<keyword evidence="3" id="KW-1185">Reference proteome</keyword>
<sequence>MSGAVRISHWFVRAPDDMQKISTVARRDSHPLLRGTWGEAEKRAEGGLEGRAKAERKADEGRNGAANRRGNGRGTRRGNDAASHPLLQSAARVRDTVRRPPLRSL</sequence>
<protein>
    <submittedName>
        <fullName evidence="2">Uncharacterized protein</fullName>
    </submittedName>
</protein>
<accession>A0ABN3WQM2</accession>
<evidence type="ECO:0000313" key="3">
    <source>
        <dbReference type="Proteomes" id="UP001500403"/>
    </source>
</evidence>